<reference evidence="4" key="1">
    <citation type="submission" date="2017-04" db="EMBL/GenBank/DDBJ databases">
        <title>Plasmodium gonderi genome.</title>
        <authorList>
            <person name="Arisue N."/>
            <person name="Honma H."/>
            <person name="Kawai S."/>
            <person name="Tougan T."/>
            <person name="Tanabe K."/>
            <person name="Horii T."/>
        </authorList>
    </citation>
    <scope>NUCLEOTIDE SEQUENCE [LARGE SCALE GENOMIC DNA]</scope>
    <source>
        <strain evidence="4">ATCC 30045</strain>
    </source>
</reference>
<dbReference type="EMBL" id="BDQF01000008">
    <property type="protein sequence ID" value="GAW80362.1"/>
    <property type="molecule type" value="Genomic_DNA"/>
</dbReference>
<feature type="chain" id="PRO_5012078644" description="Variable surface protein" evidence="2">
    <location>
        <begin position="29"/>
        <end position="197"/>
    </location>
</feature>
<evidence type="ECO:0000313" key="4">
    <source>
        <dbReference type="Proteomes" id="UP000195521"/>
    </source>
</evidence>
<evidence type="ECO:0000256" key="2">
    <source>
        <dbReference type="SAM" id="SignalP"/>
    </source>
</evidence>
<keyword evidence="4" id="KW-1185">Reference proteome</keyword>
<evidence type="ECO:0000313" key="3">
    <source>
        <dbReference type="EMBL" id="GAW80362.1"/>
    </source>
</evidence>
<comment type="caution">
    <text evidence="3">The sequence shown here is derived from an EMBL/GenBank/DDBJ whole genome shotgun (WGS) entry which is preliminary data.</text>
</comment>
<evidence type="ECO:0000256" key="1">
    <source>
        <dbReference type="SAM" id="Phobius"/>
    </source>
</evidence>
<sequence length="197" mass="23343">MKIHQNDISHLVTFFFLYLMSCSQLCYAYKSDKGYKQTLLNLEPKNVYNFDKNTLLNQVWKKNSLCYVSPSRNLFKKSIQTYHAPRIKMTLSLFKDINMSNLFPGFKTIFNTKFLFEPLFNSHKDIIIRNMKTIQLIQKGNVVKNLVIFGASCLTIYSVSKLLLMLKRFFQNQYKMISEQEIKMLGKYENPHIEFKD</sequence>
<gene>
    <name evidence="3" type="ORF">PGO_072770</name>
</gene>
<dbReference type="RefSeq" id="XP_028542951.1">
    <property type="nucleotide sequence ID" value="XM_028687150.1"/>
</dbReference>
<dbReference type="GeneID" id="39747075"/>
<name>A0A1Y1JHW4_PLAGO</name>
<dbReference type="OrthoDB" id="383105at2759"/>
<keyword evidence="1" id="KW-0472">Membrane</keyword>
<evidence type="ECO:0008006" key="5">
    <source>
        <dbReference type="Google" id="ProtNLM"/>
    </source>
</evidence>
<keyword evidence="1" id="KW-0812">Transmembrane</keyword>
<keyword evidence="1" id="KW-1133">Transmembrane helix</keyword>
<organism evidence="3 4">
    <name type="scientific">Plasmodium gonderi</name>
    <dbReference type="NCBI Taxonomy" id="77519"/>
    <lineage>
        <taxon>Eukaryota</taxon>
        <taxon>Sar</taxon>
        <taxon>Alveolata</taxon>
        <taxon>Apicomplexa</taxon>
        <taxon>Aconoidasida</taxon>
        <taxon>Haemosporida</taxon>
        <taxon>Plasmodiidae</taxon>
        <taxon>Plasmodium</taxon>
        <taxon>Plasmodium (Plasmodium)</taxon>
    </lineage>
</organism>
<feature type="signal peptide" evidence="2">
    <location>
        <begin position="1"/>
        <end position="28"/>
    </location>
</feature>
<feature type="transmembrane region" description="Helical" evidence="1">
    <location>
        <begin position="146"/>
        <end position="166"/>
    </location>
</feature>
<proteinExistence type="predicted"/>
<accession>A0A1Y1JHW4</accession>
<dbReference type="OMA" id="LGKYENP"/>
<protein>
    <recommendedName>
        <fullName evidence="5">Variable surface protein</fullName>
    </recommendedName>
</protein>
<keyword evidence="2" id="KW-0732">Signal</keyword>
<dbReference type="Proteomes" id="UP000195521">
    <property type="component" value="Unassembled WGS sequence"/>
</dbReference>
<dbReference type="AlphaFoldDB" id="A0A1Y1JHW4"/>